<organism evidence="1 2">
    <name type="scientific">Phytophthora megakarya</name>
    <dbReference type="NCBI Taxonomy" id="4795"/>
    <lineage>
        <taxon>Eukaryota</taxon>
        <taxon>Sar</taxon>
        <taxon>Stramenopiles</taxon>
        <taxon>Oomycota</taxon>
        <taxon>Peronosporomycetes</taxon>
        <taxon>Peronosporales</taxon>
        <taxon>Peronosporaceae</taxon>
        <taxon>Phytophthora</taxon>
    </lineage>
</organism>
<dbReference type="EMBL" id="NBNE01010817">
    <property type="protein sequence ID" value="OWY97128.1"/>
    <property type="molecule type" value="Genomic_DNA"/>
</dbReference>
<proteinExistence type="predicted"/>
<keyword evidence="2" id="KW-1185">Reference proteome</keyword>
<sequence length="170" mass="18928">MLNEVVKQEFSKLERMMIEAANDLVKFLKVLKKSLGKHDSRTMRGLHYRSTSKYCLKVERHDVKDMVSELRHVAKRINKSKEPSKSEVVAARSSVRGAADAINDLISAGGTYDQNRSNGQGKGGISETVEALVKAILHDNFSGFTALENQISIVEEALAKMDATDLQYDE</sequence>
<reference evidence="2" key="1">
    <citation type="submission" date="2017-03" db="EMBL/GenBank/DDBJ databases">
        <title>Phytopthora megakarya and P. palmivora, two closely related causual agents of cacao black pod achieved similar genome size and gene model numbers by different mechanisms.</title>
        <authorList>
            <person name="Ali S."/>
            <person name="Shao J."/>
            <person name="Larry D.J."/>
            <person name="Kronmiller B."/>
            <person name="Shen D."/>
            <person name="Strem M.D."/>
            <person name="Melnick R.L."/>
            <person name="Guiltinan M.J."/>
            <person name="Tyler B.M."/>
            <person name="Meinhardt L.W."/>
            <person name="Bailey B.A."/>
        </authorList>
    </citation>
    <scope>NUCLEOTIDE SEQUENCE [LARGE SCALE GENOMIC DNA]</scope>
    <source>
        <strain evidence="2">zdho120</strain>
    </source>
</reference>
<accession>A0A225UWF2</accession>
<comment type="caution">
    <text evidence="1">The sequence shown here is derived from an EMBL/GenBank/DDBJ whole genome shotgun (WGS) entry which is preliminary data.</text>
</comment>
<dbReference type="Proteomes" id="UP000198211">
    <property type="component" value="Unassembled WGS sequence"/>
</dbReference>
<evidence type="ECO:0000313" key="1">
    <source>
        <dbReference type="EMBL" id="OWY97128.1"/>
    </source>
</evidence>
<gene>
    <name evidence="1" type="ORF">PHMEG_00032423</name>
</gene>
<evidence type="ECO:0000313" key="2">
    <source>
        <dbReference type="Proteomes" id="UP000198211"/>
    </source>
</evidence>
<dbReference type="AlphaFoldDB" id="A0A225UWF2"/>
<protein>
    <submittedName>
        <fullName evidence="1">Uncharacterized protein</fullName>
    </submittedName>
</protein>
<dbReference type="OrthoDB" id="103509at2759"/>
<name>A0A225UWF2_9STRA</name>